<feature type="compositionally biased region" description="Low complexity" evidence="1">
    <location>
        <begin position="261"/>
        <end position="292"/>
    </location>
</feature>
<gene>
    <name evidence="2" type="ORF">NP233_g10593</name>
</gene>
<evidence type="ECO:0000256" key="1">
    <source>
        <dbReference type="SAM" id="MobiDB-lite"/>
    </source>
</evidence>
<evidence type="ECO:0000313" key="2">
    <source>
        <dbReference type="EMBL" id="KAJ3560808.1"/>
    </source>
</evidence>
<sequence length="508" mass="54231">MKFWNNLKTCGAYFIYLLALLWLLTKEFLGYSVDWSHCPSAARRRQLNSRLRPGHVSERSKDLEANLDSTRSSASSGSDFGVSDSGNEKGEKAKQCNEQSAFVIYEAHPGKKAGAESAADCGLPVYHPAQASQTGLTTPTATQSSPPKAVSHLNSKIDGVITAALKDSLREHQALEEATLNRLNFVKGLKYTENSNFKFPTIISAIRARSQVKSRRTSHRDKTPNARVPITPEIISPPIRPGTPTPMNQRTRTPAYPPPLLSRTASAGTSASSYSSTYTITSLSNTNASSNTPGTPPDDNQIEDPPINYSEGLPKWRRDPERAKYVFASLARNCSRLVEVLDSDSNLNSKLSRLDNDDDRAKGLNAEELGGSGGLATIVEETESGLSISKGFESMIIAMGLAPLLPSNTGSLTSASPSTLTTTKSGLSSPSPSSASSGRTGGGEKLVKPGVTQDMDVVKSECEGTGAVIGKGLGKKVQARGRKSRESVMSDVLSWVESPSSGSIVHAQ</sequence>
<accession>A0AAD5VP01</accession>
<proteinExistence type="predicted"/>
<feature type="region of interest" description="Disordered" evidence="1">
    <location>
        <begin position="411"/>
        <end position="452"/>
    </location>
</feature>
<protein>
    <submittedName>
        <fullName evidence="2">Uncharacterized protein</fullName>
    </submittedName>
</protein>
<feature type="compositionally biased region" description="Low complexity" evidence="1">
    <location>
        <begin position="411"/>
        <end position="438"/>
    </location>
</feature>
<evidence type="ECO:0000313" key="3">
    <source>
        <dbReference type="Proteomes" id="UP001213000"/>
    </source>
</evidence>
<dbReference type="AlphaFoldDB" id="A0AAD5VP01"/>
<feature type="region of interest" description="Disordered" evidence="1">
    <location>
        <begin position="49"/>
        <end position="93"/>
    </location>
</feature>
<comment type="caution">
    <text evidence="2">The sequence shown here is derived from an EMBL/GenBank/DDBJ whole genome shotgun (WGS) entry which is preliminary data.</text>
</comment>
<feature type="region of interest" description="Disordered" evidence="1">
    <location>
        <begin position="132"/>
        <end position="151"/>
    </location>
</feature>
<organism evidence="2 3">
    <name type="scientific">Leucocoprinus birnbaumii</name>
    <dbReference type="NCBI Taxonomy" id="56174"/>
    <lineage>
        <taxon>Eukaryota</taxon>
        <taxon>Fungi</taxon>
        <taxon>Dikarya</taxon>
        <taxon>Basidiomycota</taxon>
        <taxon>Agaricomycotina</taxon>
        <taxon>Agaricomycetes</taxon>
        <taxon>Agaricomycetidae</taxon>
        <taxon>Agaricales</taxon>
        <taxon>Agaricineae</taxon>
        <taxon>Agaricaceae</taxon>
        <taxon>Leucocoprinus</taxon>
    </lineage>
</organism>
<reference evidence="2" key="1">
    <citation type="submission" date="2022-07" db="EMBL/GenBank/DDBJ databases">
        <title>Genome Sequence of Leucocoprinus birnbaumii.</title>
        <authorList>
            <person name="Buettner E."/>
        </authorList>
    </citation>
    <scope>NUCLEOTIDE SEQUENCE</scope>
    <source>
        <strain evidence="2">VT141</strain>
    </source>
</reference>
<keyword evidence="3" id="KW-1185">Reference proteome</keyword>
<dbReference type="Proteomes" id="UP001213000">
    <property type="component" value="Unassembled WGS sequence"/>
</dbReference>
<feature type="compositionally biased region" description="Polar residues" evidence="1">
    <location>
        <begin position="132"/>
        <end position="146"/>
    </location>
</feature>
<feature type="compositionally biased region" description="Basic and acidic residues" evidence="1">
    <location>
        <begin position="55"/>
        <end position="64"/>
    </location>
</feature>
<feature type="compositionally biased region" description="Low complexity" evidence="1">
    <location>
        <begin position="68"/>
        <end position="85"/>
    </location>
</feature>
<name>A0AAD5VP01_9AGAR</name>
<feature type="region of interest" description="Disordered" evidence="1">
    <location>
        <begin position="213"/>
        <end position="315"/>
    </location>
</feature>
<dbReference type="EMBL" id="JANIEX010001105">
    <property type="protein sequence ID" value="KAJ3560808.1"/>
    <property type="molecule type" value="Genomic_DNA"/>
</dbReference>